<keyword evidence="2" id="KW-1185">Reference proteome</keyword>
<proteinExistence type="predicted"/>
<evidence type="ECO:0000313" key="1">
    <source>
        <dbReference type="EMBL" id="MBM7702698.1"/>
    </source>
</evidence>
<protein>
    <submittedName>
        <fullName evidence="1">Cof subfamily protein (Haloacid dehalogenase superfamily)</fullName>
    </submittedName>
</protein>
<comment type="caution">
    <text evidence="1">The sequence shown here is derived from an EMBL/GenBank/DDBJ whole genome shotgun (WGS) entry which is preliminary data.</text>
</comment>
<dbReference type="PANTHER" id="PTHR10000:SF50">
    <property type="entry name" value="STRESS RESPONSE PROTEIN YHAX"/>
    <property type="match status" value="1"/>
</dbReference>
<dbReference type="Gene3D" id="3.30.1240.10">
    <property type="match status" value="1"/>
</dbReference>
<sequence>MTYRLLALNVDGTILNSQGRLVKETKEAIQYVKDKGVYITLVTNRHFLSAKKIARALKLPSAMLITHSGAFIGTSVDKPTYERRLSEEKTFNLVQLLENFDCHIRILHERYSIGNRVKLQNNIVAKTVLKTGEPLFYPLQFVDSLGDTLRDEPVTTPKIEVYFSSHQEKERAERTISTAVPDIEWFSYPHEERCYIVPKGTSKLAGIRFVANQLSIPLEEVVAIGNCYDDFDTIEQVGMGVAMGNSPADLKKVAKWVTRSNNENGVAYMVKELFRKQQRIGYSYNVDVTRLKK</sequence>
<dbReference type="InterPro" id="IPR036412">
    <property type="entry name" value="HAD-like_sf"/>
</dbReference>
<dbReference type="Proteomes" id="UP000809829">
    <property type="component" value="Unassembled WGS sequence"/>
</dbReference>
<dbReference type="EMBL" id="JAFBFC010000002">
    <property type="protein sequence ID" value="MBM7702698.1"/>
    <property type="molecule type" value="Genomic_DNA"/>
</dbReference>
<dbReference type="SUPFAM" id="SSF56784">
    <property type="entry name" value="HAD-like"/>
    <property type="match status" value="1"/>
</dbReference>
<accession>A0ABS2QTS3</accession>
<name>A0ABS2QTS3_9BACI</name>
<dbReference type="Pfam" id="PF08282">
    <property type="entry name" value="Hydrolase_3"/>
    <property type="match status" value="1"/>
</dbReference>
<dbReference type="InterPro" id="IPR023214">
    <property type="entry name" value="HAD_sf"/>
</dbReference>
<dbReference type="RefSeq" id="WP_205185894.1">
    <property type="nucleotide sequence ID" value="NZ_JAFBFC010000002.1"/>
</dbReference>
<reference evidence="1 2" key="1">
    <citation type="submission" date="2021-01" db="EMBL/GenBank/DDBJ databases">
        <title>Genomic Encyclopedia of Type Strains, Phase IV (KMG-IV): sequencing the most valuable type-strain genomes for metagenomic binning, comparative biology and taxonomic classification.</title>
        <authorList>
            <person name="Goeker M."/>
        </authorList>
    </citation>
    <scope>NUCLEOTIDE SEQUENCE [LARGE SCALE GENOMIC DNA]</scope>
    <source>
        <strain evidence="1 2">DSM 104297</strain>
    </source>
</reference>
<dbReference type="CDD" id="cd07516">
    <property type="entry name" value="HAD_Pase"/>
    <property type="match status" value="1"/>
</dbReference>
<organism evidence="1 2">
    <name type="scientific">Priestia iocasae</name>
    <dbReference type="NCBI Taxonomy" id="2291674"/>
    <lineage>
        <taxon>Bacteria</taxon>
        <taxon>Bacillati</taxon>
        <taxon>Bacillota</taxon>
        <taxon>Bacilli</taxon>
        <taxon>Bacillales</taxon>
        <taxon>Bacillaceae</taxon>
        <taxon>Priestia</taxon>
    </lineage>
</organism>
<evidence type="ECO:0000313" key="2">
    <source>
        <dbReference type="Proteomes" id="UP000809829"/>
    </source>
</evidence>
<dbReference type="Gene3D" id="3.40.50.1000">
    <property type="entry name" value="HAD superfamily/HAD-like"/>
    <property type="match status" value="1"/>
</dbReference>
<gene>
    <name evidence="1" type="ORF">JOC83_001532</name>
</gene>
<dbReference type="PANTHER" id="PTHR10000">
    <property type="entry name" value="PHOSPHOSERINE PHOSPHATASE"/>
    <property type="match status" value="1"/>
</dbReference>